<reference evidence="5 6" key="1">
    <citation type="submission" date="2016-07" db="EMBL/GenBank/DDBJ databases">
        <title>Pervasive Adenine N6-methylation of Active Genes in Fungi.</title>
        <authorList>
            <consortium name="DOE Joint Genome Institute"/>
            <person name="Mondo S.J."/>
            <person name="Dannebaum R.O."/>
            <person name="Kuo R.C."/>
            <person name="Labutti K."/>
            <person name="Haridas S."/>
            <person name="Kuo A."/>
            <person name="Salamov A."/>
            <person name="Ahrendt S.R."/>
            <person name="Lipzen A."/>
            <person name="Sullivan W."/>
            <person name="Andreopoulos W.B."/>
            <person name="Clum A."/>
            <person name="Lindquist E."/>
            <person name="Daum C."/>
            <person name="Ramamoorthy G.K."/>
            <person name="Gryganskyi A."/>
            <person name="Culley D."/>
            <person name="Magnuson J.K."/>
            <person name="James T.Y."/>
            <person name="O'Malley M.A."/>
            <person name="Stajich J.E."/>
            <person name="Spatafora J.W."/>
            <person name="Visel A."/>
            <person name="Grigoriev I.V."/>
        </authorList>
    </citation>
    <scope>NUCLEOTIDE SEQUENCE [LARGE SCALE GENOMIC DNA]</scope>
    <source>
        <strain evidence="5 6">PL171</strain>
    </source>
</reference>
<dbReference type="SMART" id="SM00177">
    <property type="entry name" value="ARF"/>
    <property type="match status" value="1"/>
</dbReference>
<dbReference type="PRINTS" id="PR00328">
    <property type="entry name" value="SAR1GTPBP"/>
</dbReference>
<dbReference type="Gene3D" id="3.40.50.300">
    <property type="entry name" value="P-loop containing nucleotide triphosphate hydrolases"/>
    <property type="match status" value="1"/>
</dbReference>
<evidence type="ECO:0000256" key="3">
    <source>
        <dbReference type="PIRSR" id="PIRSR606689-1"/>
    </source>
</evidence>
<feature type="binding site" evidence="4">
    <location>
        <position position="28"/>
    </location>
    <ligand>
        <name>Mg(2+)</name>
        <dbReference type="ChEBI" id="CHEBI:18420"/>
    </ligand>
</feature>
<dbReference type="InterPro" id="IPR006689">
    <property type="entry name" value="Small_GTPase_ARF/SAR"/>
</dbReference>
<dbReference type="SUPFAM" id="SSF52540">
    <property type="entry name" value="P-loop containing nucleoside triphosphate hydrolases"/>
    <property type="match status" value="1"/>
</dbReference>
<proteinExistence type="predicted"/>
<organism evidence="5 6">
    <name type="scientific">Catenaria anguillulae PL171</name>
    <dbReference type="NCBI Taxonomy" id="765915"/>
    <lineage>
        <taxon>Eukaryota</taxon>
        <taxon>Fungi</taxon>
        <taxon>Fungi incertae sedis</taxon>
        <taxon>Blastocladiomycota</taxon>
        <taxon>Blastocladiomycetes</taxon>
        <taxon>Blastocladiales</taxon>
        <taxon>Catenariaceae</taxon>
        <taxon>Catenaria</taxon>
    </lineage>
</organism>
<accession>A0A1Y2I446</accession>
<dbReference type="Proteomes" id="UP000193411">
    <property type="component" value="Unassembled WGS sequence"/>
</dbReference>
<dbReference type="SMART" id="SM00178">
    <property type="entry name" value="SAR"/>
    <property type="match status" value="1"/>
</dbReference>
<dbReference type="PROSITE" id="PS51417">
    <property type="entry name" value="ARF"/>
    <property type="match status" value="1"/>
</dbReference>
<dbReference type="InterPro" id="IPR024156">
    <property type="entry name" value="Small_GTPase_ARF"/>
</dbReference>
<keyword evidence="2 3" id="KW-0342">GTP-binding</keyword>
<keyword evidence="4" id="KW-0479">Metal-binding</keyword>
<sequence length="182" mass="20476">MGTVLSSPWTKSKGLKVLIVGLDFVGKTVLLHTLPPSDPEAAQQTIATKGYNTKQVTHHDKRFMFWDLSGCHGLRLHWRFYFENAHAVLFVVDPTDTARIAEAQSELARLAAEPQLANARFALLLHKSDLPVDERVNQEMSAKFAELMGSRPRLVEHTSCKTEQGKRALGRVLDWLADDLMR</sequence>
<dbReference type="PANTHER" id="PTHR11711">
    <property type="entry name" value="ADP RIBOSYLATION FACTOR-RELATED"/>
    <property type="match status" value="1"/>
</dbReference>
<dbReference type="InterPro" id="IPR027417">
    <property type="entry name" value="P-loop_NTPase"/>
</dbReference>
<evidence type="ECO:0000256" key="4">
    <source>
        <dbReference type="PIRSR" id="PIRSR606689-2"/>
    </source>
</evidence>
<feature type="binding site" evidence="4">
    <location>
        <position position="48"/>
    </location>
    <ligand>
        <name>Mg(2+)</name>
        <dbReference type="ChEBI" id="CHEBI:18420"/>
    </ligand>
</feature>
<evidence type="ECO:0000256" key="1">
    <source>
        <dbReference type="ARBA" id="ARBA00022741"/>
    </source>
</evidence>
<dbReference type="STRING" id="765915.A0A1Y2I446"/>
<comment type="caution">
    <text evidence="5">The sequence shown here is derived from an EMBL/GenBank/DDBJ whole genome shotgun (WGS) entry which is preliminary data.</text>
</comment>
<evidence type="ECO:0000313" key="5">
    <source>
        <dbReference type="EMBL" id="ORZ41640.1"/>
    </source>
</evidence>
<dbReference type="EMBL" id="MCFL01000001">
    <property type="protein sequence ID" value="ORZ41640.1"/>
    <property type="molecule type" value="Genomic_DNA"/>
</dbReference>
<keyword evidence="6" id="KW-1185">Reference proteome</keyword>
<feature type="binding site" evidence="3">
    <location>
        <begin position="21"/>
        <end position="28"/>
    </location>
    <ligand>
        <name>GTP</name>
        <dbReference type="ChEBI" id="CHEBI:37565"/>
    </ligand>
</feature>
<keyword evidence="4" id="KW-0460">Magnesium</keyword>
<protein>
    <submittedName>
        <fullName evidence="5">ADP-ribosylation factor family-domain-containing protein</fullName>
    </submittedName>
</protein>
<dbReference type="AlphaFoldDB" id="A0A1Y2I446"/>
<feature type="binding site" evidence="3">
    <location>
        <position position="70"/>
    </location>
    <ligand>
        <name>GTP</name>
        <dbReference type="ChEBI" id="CHEBI:37565"/>
    </ligand>
</feature>
<evidence type="ECO:0000256" key="2">
    <source>
        <dbReference type="ARBA" id="ARBA00023134"/>
    </source>
</evidence>
<dbReference type="GO" id="GO:0046872">
    <property type="term" value="F:metal ion binding"/>
    <property type="evidence" value="ECO:0007669"/>
    <property type="project" value="UniProtKB-KW"/>
</dbReference>
<keyword evidence="1 3" id="KW-0547">Nucleotide-binding</keyword>
<name>A0A1Y2I446_9FUNG</name>
<dbReference type="OrthoDB" id="414781at2759"/>
<dbReference type="GO" id="GO:0005525">
    <property type="term" value="F:GTP binding"/>
    <property type="evidence" value="ECO:0007669"/>
    <property type="project" value="UniProtKB-KW"/>
</dbReference>
<dbReference type="GO" id="GO:0003924">
    <property type="term" value="F:GTPase activity"/>
    <property type="evidence" value="ECO:0007669"/>
    <property type="project" value="InterPro"/>
</dbReference>
<gene>
    <name evidence="5" type="ORF">BCR44DRAFT_128537</name>
</gene>
<dbReference type="Pfam" id="PF00025">
    <property type="entry name" value="Arf"/>
    <property type="match status" value="1"/>
</dbReference>
<evidence type="ECO:0000313" key="6">
    <source>
        <dbReference type="Proteomes" id="UP000193411"/>
    </source>
</evidence>